<dbReference type="OrthoDB" id="25954at2"/>
<dbReference type="AlphaFoldDB" id="A0A2K9NC02"/>
<name>A0A2K9NC02_9PROT</name>
<dbReference type="KEGG" id="ncb:C0V82_10020"/>
<organism evidence="1 2">
    <name type="scientific">Niveispirillum cyanobacteriorum</name>
    <dbReference type="NCBI Taxonomy" id="1612173"/>
    <lineage>
        <taxon>Bacteria</taxon>
        <taxon>Pseudomonadati</taxon>
        <taxon>Pseudomonadota</taxon>
        <taxon>Alphaproteobacteria</taxon>
        <taxon>Rhodospirillales</taxon>
        <taxon>Azospirillaceae</taxon>
        <taxon>Niveispirillum</taxon>
    </lineage>
</organism>
<dbReference type="Gene3D" id="1.10.490.10">
    <property type="entry name" value="Globins"/>
    <property type="match status" value="1"/>
</dbReference>
<proteinExistence type="predicted"/>
<dbReference type="CDD" id="cd08916">
    <property type="entry name" value="TrHb3_P"/>
    <property type="match status" value="1"/>
</dbReference>
<evidence type="ECO:0000313" key="2">
    <source>
        <dbReference type="Proteomes" id="UP000234752"/>
    </source>
</evidence>
<accession>A0A2K9NC02</accession>
<dbReference type="InterPro" id="IPR012292">
    <property type="entry name" value="Globin/Proto"/>
</dbReference>
<dbReference type="GO" id="GO:0019825">
    <property type="term" value="F:oxygen binding"/>
    <property type="evidence" value="ECO:0007669"/>
    <property type="project" value="InterPro"/>
</dbReference>
<dbReference type="GO" id="GO:0020037">
    <property type="term" value="F:heme binding"/>
    <property type="evidence" value="ECO:0007669"/>
    <property type="project" value="InterPro"/>
</dbReference>
<keyword evidence="2" id="KW-1185">Reference proteome</keyword>
<dbReference type="EMBL" id="CP025611">
    <property type="protein sequence ID" value="AUN30532.1"/>
    <property type="molecule type" value="Genomic_DNA"/>
</dbReference>
<dbReference type="Proteomes" id="UP000234752">
    <property type="component" value="Chromosome eg_1"/>
</dbReference>
<dbReference type="InterPro" id="IPR009050">
    <property type="entry name" value="Globin-like_sf"/>
</dbReference>
<dbReference type="RefSeq" id="WP_102112214.1">
    <property type="nucleotide sequence ID" value="NZ_BMGN01000002.1"/>
</dbReference>
<evidence type="ECO:0000313" key="1">
    <source>
        <dbReference type="EMBL" id="AUN30532.1"/>
    </source>
</evidence>
<dbReference type="SUPFAM" id="SSF46458">
    <property type="entry name" value="Globin-like"/>
    <property type="match status" value="1"/>
</dbReference>
<reference evidence="1 2" key="1">
    <citation type="submission" date="2017-12" db="EMBL/GenBank/DDBJ databases">
        <title>Genomes of bacteria within cyanobacterial aggregates.</title>
        <authorList>
            <person name="Cai H."/>
        </authorList>
    </citation>
    <scope>NUCLEOTIDE SEQUENCE [LARGE SCALE GENOMIC DNA]</scope>
    <source>
        <strain evidence="1 2">TH16</strain>
    </source>
</reference>
<sequence>MITTRPPYARIDDDSLTVLLIEFYAAARLDPLLGPLFQTMVGDGDEEWAAHLHRVHDFWSSVTMGTGRYGGRPMQVHAGIPGLDATHFQRWLDLFAQSTDRLFTPPAAAFLRDKAARMGEALQQGIAMARDD</sequence>
<gene>
    <name evidence="1" type="ORF">C0V82_10020</name>
</gene>
<protein>
    <submittedName>
        <fullName evidence="1">Preprotein translocase subunit TatC</fullName>
    </submittedName>
</protein>